<dbReference type="Pfam" id="PF03466">
    <property type="entry name" value="LysR_substrate"/>
    <property type="match status" value="1"/>
</dbReference>
<evidence type="ECO:0000313" key="8">
    <source>
        <dbReference type="Proteomes" id="UP000255113"/>
    </source>
</evidence>
<name>A0A379AXL9_AVIGA</name>
<evidence type="ECO:0000313" key="9">
    <source>
        <dbReference type="Proteomes" id="UP000294683"/>
    </source>
</evidence>
<keyword evidence="9" id="KW-1185">Reference proteome</keyword>
<dbReference type="Gene3D" id="1.10.10.10">
    <property type="entry name" value="Winged helix-like DNA-binding domain superfamily/Winged helix DNA-binding domain"/>
    <property type="match status" value="1"/>
</dbReference>
<accession>A0A379AXL9</accession>
<keyword evidence="4" id="KW-0804">Transcription</keyword>
<keyword evidence="3 7" id="KW-0238">DNA-binding</keyword>
<dbReference type="EMBL" id="SNXJ01000015">
    <property type="protein sequence ID" value="TDP27270.1"/>
    <property type="molecule type" value="Genomic_DNA"/>
</dbReference>
<dbReference type="GO" id="GO:0003700">
    <property type="term" value="F:DNA-binding transcription factor activity"/>
    <property type="evidence" value="ECO:0007669"/>
    <property type="project" value="InterPro"/>
</dbReference>
<dbReference type="InterPro" id="IPR058163">
    <property type="entry name" value="LysR-type_TF_proteobact-type"/>
</dbReference>
<dbReference type="PANTHER" id="PTHR30537">
    <property type="entry name" value="HTH-TYPE TRANSCRIPTIONAL REGULATOR"/>
    <property type="match status" value="1"/>
</dbReference>
<dbReference type="Gene3D" id="3.40.190.290">
    <property type="match status" value="1"/>
</dbReference>
<evidence type="ECO:0000313" key="6">
    <source>
        <dbReference type="EMBL" id="SUB27046.1"/>
    </source>
</evidence>
<dbReference type="InterPro" id="IPR005119">
    <property type="entry name" value="LysR_subst-bd"/>
</dbReference>
<evidence type="ECO:0000313" key="7">
    <source>
        <dbReference type="EMBL" id="TDP27270.1"/>
    </source>
</evidence>
<feature type="domain" description="HTH lysR-type" evidence="5">
    <location>
        <begin position="1"/>
        <end position="60"/>
    </location>
</feature>
<evidence type="ECO:0000256" key="2">
    <source>
        <dbReference type="ARBA" id="ARBA00023015"/>
    </source>
</evidence>
<dbReference type="InterPro" id="IPR036390">
    <property type="entry name" value="WH_DNA-bd_sf"/>
</dbReference>
<dbReference type="InterPro" id="IPR000847">
    <property type="entry name" value="LysR_HTH_N"/>
</dbReference>
<gene>
    <name evidence="6" type="primary">gcvA_5</name>
    <name evidence="7" type="ORF">EV689_11510</name>
    <name evidence="6" type="ORF">NCTC11188_01416</name>
</gene>
<dbReference type="EMBL" id="UGSQ01000003">
    <property type="protein sequence ID" value="SUB27046.1"/>
    <property type="molecule type" value="Genomic_DNA"/>
</dbReference>
<dbReference type="RefSeq" id="WP_103854110.1">
    <property type="nucleotide sequence ID" value="NZ_PQVJ01000027.1"/>
</dbReference>
<reference evidence="6 8" key="1">
    <citation type="submission" date="2018-06" db="EMBL/GenBank/DDBJ databases">
        <authorList>
            <consortium name="Pathogen Informatics"/>
            <person name="Doyle S."/>
        </authorList>
    </citation>
    <scope>NUCLEOTIDE SEQUENCE [LARGE SCALE GENOMIC DNA]</scope>
    <source>
        <strain evidence="6 8">NCTC11188</strain>
    </source>
</reference>
<dbReference type="InterPro" id="IPR036388">
    <property type="entry name" value="WH-like_DNA-bd_sf"/>
</dbReference>
<evidence type="ECO:0000256" key="1">
    <source>
        <dbReference type="ARBA" id="ARBA00009437"/>
    </source>
</evidence>
<keyword evidence="2" id="KW-0805">Transcription regulation</keyword>
<dbReference type="Proteomes" id="UP000294683">
    <property type="component" value="Unassembled WGS sequence"/>
</dbReference>
<comment type="similarity">
    <text evidence="1">Belongs to the LysR transcriptional regulatory family.</text>
</comment>
<protein>
    <submittedName>
        <fullName evidence="7">DNA-binding transcriptional LysR family regulator</fullName>
    </submittedName>
    <submittedName>
        <fullName evidence="6">Glycine cleavage system transcriptional activator</fullName>
    </submittedName>
</protein>
<dbReference type="FunFam" id="1.10.10.10:FF:000001">
    <property type="entry name" value="LysR family transcriptional regulator"/>
    <property type="match status" value="1"/>
</dbReference>
<reference evidence="7 9" key="2">
    <citation type="submission" date="2019-03" db="EMBL/GenBank/DDBJ databases">
        <title>Genomic Encyclopedia of Type Strains, Phase IV (KMG-IV): sequencing the most valuable type-strain genomes for metagenomic binning, comparative biology and taxonomic classification.</title>
        <authorList>
            <person name="Goeker M."/>
        </authorList>
    </citation>
    <scope>NUCLEOTIDE SEQUENCE [LARGE SCALE GENOMIC DNA]</scope>
    <source>
        <strain evidence="7 9">DSM 17481</strain>
    </source>
</reference>
<dbReference type="SUPFAM" id="SSF53850">
    <property type="entry name" value="Periplasmic binding protein-like II"/>
    <property type="match status" value="1"/>
</dbReference>
<sequence>MDERFSGIREFLAAAEAGSFTAAADRLNLTGSAVGKSIARLEQRLNTQLFHRTTRKIILTVEGELYRQSCLRVMEELTQAEALLSREQSQPIGTVRIDMPTVFGRECLLPKLMTLAKRYPKLHLHLSFQDRKVDMIGEQVDIAVRFGELDDLSDIIAQPIGETQNLLCASPEFLRGNGCPTSPADLRQFLCISGSGKAWRLYNAEKIPTDYPIALQHQSNDGDAMLKLALNHLGIAYLPNWLIAPYLQTGQLTVILPETALSPVPIYVLWQKKMNLQPKIKVVVEGLRESMGEDIQADWK</sequence>
<dbReference type="Pfam" id="PF00126">
    <property type="entry name" value="HTH_1"/>
    <property type="match status" value="1"/>
</dbReference>
<dbReference type="PROSITE" id="PS50931">
    <property type="entry name" value="HTH_LYSR"/>
    <property type="match status" value="1"/>
</dbReference>
<evidence type="ECO:0000259" key="5">
    <source>
        <dbReference type="PROSITE" id="PS50931"/>
    </source>
</evidence>
<organism evidence="6 8">
    <name type="scientific">Avibacterium gallinarum</name>
    <name type="common">Pasteurella gallinarum</name>
    <dbReference type="NCBI Taxonomy" id="755"/>
    <lineage>
        <taxon>Bacteria</taxon>
        <taxon>Pseudomonadati</taxon>
        <taxon>Pseudomonadota</taxon>
        <taxon>Gammaproteobacteria</taxon>
        <taxon>Pasteurellales</taxon>
        <taxon>Pasteurellaceae</taxon>
        <taxon>Avibacterium</taxon>
    </lineage>
</organism>
<dbReference type="GO" id="GO:0003677">
    <property type="term" value="F:DNA binding"/>
    <property type="evidence" value="ECO:0007669"/>
    <property type="project" value="UniProtKB-KW"/>
</dbReference>
<proteinExistence type="inferred from homology"/>
<evidence type="ECO:0000256" key="4">
    <source>
        <dbReference type="ARBA" id="ARBA00023163"/>
    </source>
</evidence>
<dbReference type="AlphaFoldDB" id="A0A379AXL9"/>
<evidence type="ECO:0000256" key="3">
    <source>
        <dbReference type="ARBA" id="ARBA00023125"/>
    </source>
</evidence>
<dbReference type="SUPFAM" id="SSF46785">
    <property type="entry name" value="Winged helix' DNA-binding domain"/>
    <property type="match status" value="1"/>
</dbReference>
<dbReference type="PRINTS" id="PR00039">
    <property type="entry name" value="HTHLYSR"/>
</dbReference>
<dbReference type="Proteomes" id="UP000255113">
    <property type="component" value="Unassembled WGS sequence"/>
</dbReference>
<dbReference type="PANTHER" id="PTHR30537:SF5">
    <property type="entry name" value="HTH-TYPE TRANSCRIPTIONAL ACTIVATOR TTDR-RELATED"/>
    <property type="match status" value="1"/>
</dbReference>